<evidence type="ECO:0000256" key="2">
    <source>
        <dbReference type="ARBA" id="ARBA00022741"/>
    </source>
</evidence>
<keyword evidence="7 10" id="KW-0067">ATP-binding</keyword>
<evidence type="ECO:0000313" key="12">
    <source>
        <dbReference type="EMBL" id="GAA4504122.1"/>
    </source>
</evidence>
<dbReference type="PIRSF" id="PIRSF000980">
    <property type="entry name" value="RecC"/>
    <property type="match status" value="1"/>
</dbReference>
<comment type="subunit">
    <text evidence="10">Heterotrimer of RecB, RecC and RecD. All subunits contribute to DNA-binding.</text>
</comment>
<evidence type="ECO:0000256" key="10">
    <source>
        <dbReference type="HAMAP-Rule" id="MF_01486"/>
    </source>
</evidence>
<dbReference type="Proteomes" id="UP001501321">
    <property type="component" value="Unassembled WGS sequence"/>
</dbReference>
<evidence type="ECO:0000256" key="6">
    <source>
        <dbReference type="ARBA" id="ARBA00022839"/>
    </source>
</evidence>
<evidence type="ECO:0000256" key="7">
    <source>
        <dbReference type="ARBA" id="ARBA00022840"/>
    </source>
</evidence>
<dbReference type="PANTHER" id="PTHR30591:SF1">
    <property type="entry name" value="RECBCD ENZYME SUBUNIT RECC"/>
    <property type="match status" value="1"/>
</dbReference>
<accession>A0ABP8QIQ4</accession>
<keyword evidence="2 10" id="KW-0547">Nucleotide-binding</keyword>
<dbReference type="CDD" id="cd22353">
    <property type="entry name" value="RecC_C-like"/>
    <property type="match status" value="1"/>
</dbReference>
<keyword evidence="3 10" id="KW-0227">DNA damage</keyword>
<name>A0ABP8QIQ4_9GAMM</name>
<keyword evidence="13" id="KW-1185">Reference proteome</keyword>
<protein>
    <recommendedName>
        <fullName evidence="10">RecBCD enzyme subunit RecC</fullName>
    </recommendedName>
    <alternativeName>
        <fullName evidence="10">Exonuclease V subunit RecC</fullName>
        <shortName evidence="10">ExoV subunit RecC</shortName>
    </alternativeName>
    <alternativeName>
        <fullName evidence="10">Helicase/nuclease RecBCD subunit RecC</fullName>
    </alternativeName>
</protein>
<dbReference type="Pfam" id="PF17946">
    <property type="entry name" value="RecC_C"/>
    <property type="match status" value="1"/>
</dbReference>
<evidence type="ECO:0000256" key="8">
    <source>
        <dbReference type="ARBA" id="ARBA00023125"/>
    </source>
</evidence>
<dbReference type="PANTHER" id="PTHR30591">
    <property type="entry name" value="RECBCD ENZYME SUBUNIT RECC"/>
    <property type="match status" value="1"/>
</dbReference>
<dbReference type="Gene3D" id="1.10.10.160">
    <property type="match status" value="1"/>
</dbReference>
<dbReference type="InterPro" id="IPR011335">
    <property type="entry name" value="Restrct_endonuc-II-like"/>
</dbReference>
<evidence type="ECO:0000256" key="5">
    <source>
        <dbReference type="ARBA" id="ARBA00022806"/>
    </source>
</evidence>
<dbReference type="Gene3D" id="3.40.50.300">
    <property type="entry name" value="P-loop containing nucleotide triphosphate hydrolases"/>
    <property type="match status" value="2"/>
</dbReference>
<dbReference type="InterPro" id="IPR027417">
    <property type="entry name" value="P-loop_NTPase"/>
</dbReference>
<comment type="caution">
    <text evidence="12">The sequence shown here is derived from an EMBL/GenBank/DDBJ whole genome shotgun (WGS) entry which is preliminary data.</text>
</comment>
<dbReference type="InterPro" id="IPR041500">
    <property type="entry name" value="RecC_C"/>
</dbReference>
<dbReference type="SUPFAM" id="SSF52540">
    <property type="entry name" value="P-loop containing nucleoside triphosphate hydrolases"/>
    <property type="match status" value="2"/>
</dbReference>
<dbReference type="HAMAP" id="MF_01486">
    <property type="entry name" value="RecC"/>
    <property type="match status" value="1"/>
</dbReference>
<organism evidence="12 13">
    <name type="scientific">Pseudaeromonas paramecii</name>
    <dbReference type="NCBI Taxonomy" id="2138166"/>
    <lineage>
        <taxon>Bacteria</taxon>
        <taxon>Pseudomonadati</taxon>
        <taxon>Pseudomonadota</taxon>
        <taxon>Gammaproteobacteria</taxon>
        <taxon>Aeromonadales</taxon>
        <taxon>Aeromonadaceae</taxon>
        <taxon>Pseudaeromonas</taxon>
    </lineage>
</organism>
<feature type="domain" description="RecC C-terminal" evidence="11">
    <location>
        <begin position="825"/>
        <end position="1043"/>
    </location>
</feature>
<evidence type="ECO:0000256" key="3">
    <source>
        <dbReference type="ARBA" id="ARBA00022763"/>
    </source>
</evidence>
<keyword evidence="8 10" id="KW-0238">DNA-binding</keyword>
<dbReference type="RefSeq" id="WP_345014867.1">
    <property type="nucleotide sequence ID" value="NZ_BAABFC010000029.1"/>
</dbReference>
<keyword evidence="6 10" id="KW-0269">Exonuclease</keyword>
<evidence type="ECO:0000256" key="4">
    <source>
        <dbReference type="ARBA" id="ARBA00022801"/>
    </source>
</evidence>
<evidence type="ECO:0000256" key="9">
    <source>
        <dbReference type="ARBA" id="ARBA00023204"/>
    </source>
</evidence>
<dbReference type="NCBIfam" id="TIGR01450">
    <property type="entry name" value="recC"/>
    <property type="match status" value="1"/>
</dbReference>
<dbReference type="SUPFAM" id="SSF52980">
    <property type="entry name" value="Restriction endonuclease-like"/>
    <property type="match status" value="1"/>
</dbReference>
<reference evidence="13" key="1">
    <citation type="journal article" date="2019" name="Int. J. Syst. Evol. Microbiol.">
        <title>The Global Catalogue of Microorganisms (GCM) 10K type strain sequencing project: providing services to taxonomists for standard genome sequencing and annotation.</title>
        <authorList>
            <consortium name="The Broad Institute Genomics Platform"/>
            <consortium name="The Broad Institute Genome Sequencing Center for Infectious Disease"/>
            <person name="Wu L."/>
            <person name="Ma J."/>
        </authorList>
    </citation>
    <scope>NUCLEOTIDE SEQUENCE [LARGE SCALE GENOMIC DNA]</scope>
    <source>
        <strain evidence="13">JCM 32226</strain>
    </source>
</reference>
<dbReference type="Pfam" id="PF04257">
    <property type="entry name" value="Exonuc_V_gamma"/>
    <property type="match status" value="1"/>
</dbReference>
<comment type="similarity">
    <text evidence="10">Belongs to the RecC family.</text>
</comment>
<evidence type="ECO:0000259" key="11">
    <source>
        <dbReference type="Pfam" id="PF17946"/>
    </source>
</evidence>
<evidence type="ECO:0000256" key="1">
    <source>
        <dbReference type="ARBA" id="ARBA00022722"/>
    </source>
</evidence>
<comment type="function">
    <text evidence="10">A helicase/nuclease that prepares dsDNA breaks (DSB) for recombinational DNA repair. Binds to DSBs and unwinds DNA via a highly rapid and processive ATP-dependent bidirectional helicase activity. Unwinds dsDNA until it encounters a Chi (crossover hotspot instigator) sequence from the 3' direction. Cuts ssDNA a few nucleotides 3' to the Chi site. The properties and activities of the enzyme are changed at Chi. The Chi-altered holoenzyme produces a long 3'-ssDNA overhang and facilitates RecA-binding to the ssDNA for homologous DNA recombination and repair. Holoenzyme degrades any linearized DNA that is unable to undergo homologous recombination. In the holoenzyme this subunit recognizes the wild-type Chi sequence, and when added to isolated RecB increases its ATP-dependent helicase processivity.</text>
</comment>
<sequence length="1111" mass="124180">MFNVYHANHLEVHKALLAALIRRDPLSDPFAAEQILVQSPGMAQWLRQALAQEFGVAAQLAFPLPSTFIWQMFSQVLPQVPELNPYTKGAMAWRLMTLLPHQLADPSFAPLAHYLAEDPDQRKGYQLSQRIADVFDQYLVYRPDWIADWEQGGELGAETQPWQPKLWRALVAATEQQADHLHRANLFEAFIRRLEQPEAPAGLPQRLFIFGINALPPNYLQALRALGRHTEVHLMQGNPCRFYWGDLLERWRTDGRLFKQLLDRRRDHILANLEQEAGQRPLFASQGELEALFNAADELADGHPLLVSWGKQGRDHQALLADLEPREYEAFADIEPSSLLQRLQADMLDLQDRSRPEAEPFCLLPEDDSLQVRGCHSPMREVEVLHDALLAMLAADETLQPRDILVMVADINAYSPFIQAVFGAAQGSRWLPFAISDRSAQQESPLLQSLLTLLRLPQLRCSAPELLSLLAVPAIQAALGLDEAALAALQAWVQEAGVRWGLDESDGARFELNRMPGNTWQHGLERMLLGFAMAGADPLADISPYGEVEGQDGVLLGQLALFVERLRRLRNDLPESRSLTAWRELVDDLLLAFYAPDEAGEEELAQVRQALAELARQQAEVGFDGPLSLAVIQDYLTEALAGRRSSGGFLAGRINFCTLMPMRSIPFKVIGLLGMNDGVYPRSVPPLGFDLMAQAPRRGDRSRREDDRYLFLEALLAAEQRLYVSYVDRSSQDNQPREPSVLLAELLDYCQQSCCLPDGSREPKDLWRRLVRQEALVPYDPRYFDPAAPVSFAADWCPPADLTPAAPFIGDPLPLPTELLADGLLELSDLLRFAQNPVANFFQRSLRVRFDAGVAEPEQDEPFAADALTSYQLRQQLLAASLAGQQASLSQRLRHSGLLPTGALGDLLLDEQTNAIQPLLQALEAARAAPARRLPLDLSLNVRLPDGSERRLSLQGQLPDCHDGALVRYRAGEFKPVQLVRAWLEHLCLCAAYPPTASLLLGIKGHYRLRPLAAEAAKAQLSAWLAAWLQGLTEPLPLLWATCFVSQDEKAQADLFAARERQFVGSDFVRGDSLDPYVARAFPAWDEALHQALDAWDRRLLAPLYDHLEVC</sequence>
<dbReference type="InterPro" id="IPR006697">
    <property type="entry name" value="RecC"/>
</dbReference>
<keyword evidence="1 10" id="KW-0540">Nuclease</keyword>
<dbReference type="InterPro" id="IPR013986">
    <property type="entry name" value="DExx_box_DNA_helicase_dom_sf"/>
</dbReference>
<keyword evidence="4 10" id="KW-0378">Hydrolase</keyword>
<dbReference type="EMBL" id="BAABFC010000029">
    <property type="protein sequence ID" value="GAA4504122.1"/>
    <property type="molecule type" value="Genomic_DNA"/>
</dbReference>
<comment type="miscellaneous">
    <text evidence="10">In the RecBCD complex, RecB has a slow 3'-5' helicase, an exonuclease activity and loads RecA onto ssDNA, RecD has a fast 5'-3' helicase activity, while RecC stimulates the ATPase and processivity of the RecB helicase and contributes to recognition of the Chi site.</text>
</comment>
<evidence type="ECO:0000313" key="13">
    <source>
        <dbReference type="Proteomes" id="UP001501321"/>
    </source>
</evidence>
<gene>
    <name evidence="10 12" type="primary">recC</name>
    <name evidence="12" type="ORF">GCM10023095_31490</name>
</gene>
<keyword evidence="9 10" id="KW-0234">DNA repair</keyword>
<proteinExistence type="inferred from homology"/>
<keyword evidence="5 10" id="KW-0347">Helicase</keyword>
<dbReference type="Gene3D" id="1.10.10.990">
    <property type="match status" value="1"/>
</dbReference>
<dbReference type="Gene3D" id="3.40.50.10930">
    <property type="match status" value="1"/>
</dbReference>